<evidence type="ECO:0000256" key="6">
    <source>
        <dbReference type="PIRSR" id="PIRSR000865-2"/>
    </source>
</evidence>
<proteinExistence type="inferred from homology"/>
<name>A0A813NFC4_9BILA</name>
<gene>
    <name evidence="9" type="ORF">OXX778_LOCUS3226</name>
</gene>
<accession>A0A813NFC4</accession>
<dbReference type="FunFam" id="3.40.50.1820:FF:000033">
    <property type="entry name" value="Pancreatic triacylglycerol lipase"/>
    <property type="match status" value="1"/>
</dbReference>
<feature type="domain" description="Lipase" evidence="8">
    <location>
        <begin position="38"/>
        <end position="362"/>
    </location>
</feature>
<dbReference type="SUPFAM" id="SSF53474">
    <property type="entry name" value="alpha/beta-Hydrolases"/>
    <property type="match status" value="1"/>
</dbReference>
<comment type="caution">
    <text evidence="9">The sequence shown here is derived from an EMBL/GenBank/DDBJ whole genome shotgun (WGS) entry which is preliminary data.</text>
</comment>
<feature type="binding site" evidence="6">
    <location>
        <position position="226"/>
    </location>
    <ligand>
        <name>Ca(2+)</name>
        <dbReference type="ChEBI" id="CHEBI:29108"/>
    </ligand>
</feature>
<dbReference type="InterPro" id="IPR029058">
    <property type="entry name" value="AB_hydrolase_fold"/>
</dbReference>
<dbReference type="Gene3D" id="3.40.50.1820">
    <property type="entry name" value="alpha/beta hydrolase"/>
    <property type="match status" value="1"/>
</dbReference>
<keyword evidence="4" id="KW-1015">Disulfide bond</keyword>
<evidence type="ECO:0000256" key="4">
    <source>
        <dbReference type="ARBA" id="ARBA00023157"/>
    </source>
</evidence>
<dbReference type="PRINTS" id="PR00821">
    <property type="entry name" value="TAGLIPASE"/>
</dbReference>
<organism evidence="9 10">
    <name type="scientific">Brachionus calyciflorus</name>
    <dbReference type="NCBI Taxonomy" id="104777"/>
    <lineage>
        <taxon>Eukaryota</taxon>
        <taxon>Metazoa</taxon>
        <taxon>Spiralia</taxon>
        <taxon>Gnathifera</taxon>
        <taxon>Rotifera</taxon>
        <taxon>Eurotatoria</taxon>
        <taxon>Monogononta</taxon>
        <taxon>Pseudotrocha</taxon>
        <taxon>Ploima</taxon>
        <taxon>Brachionidae</taxon>
        <taxon>Brachionus</taxon>
    </lineage>
</organism>
<sequence length="497" mass="55061">MPIKTSQQTNSQLQNKIEKKMLRALPLFFIAFIGATCKEVCYDGLGCFVDSFPFSGTLQRPFALLPESPEKISVKFTLFNRRLGVNSEVIKYNSLGQYYDATLGTKFIIHGFLHNGIKQWVVDMKNEILKADNVNVIVVDWSKGNGFPYTQATANTQVVGSEIARLVNTFINTKGAKAADFHIIGHSLGSHIAGYAGSKIKDLGRITGLDPAGPYFENTDPKVRLDPLDAVFVEAIHSDGSANLLLGLGLMQPLGHVDYYPNGGKNQPDCPATSDKLLGGIFNIATLDVAGVEDTVACSHQGAVSFYIDSIKNRCKFTAYPCNSKDDFDQGNCLKCSAKGCNRMGYWSSPSKDLGTLYLNTQTPLKNDNFCLQNFQVGLVSNAKDITGVQARGRFTIFLETQTETSSVELLDDSTSTFKSDSTEIRLLSLKEPLKNPVENIYVYYKKTSNFISGWLYEDKWSFKYVEVLNGDLQTSTKYCPTTTHIFTDQTVKFRKC</sequence>
<dbReference type="Proteomes" id="UP000663879">
    <property type="component" value="Unassembled WGS sequence"/>
</dbReference>
<dbReference type="PIRSF" id="PIRSF000865">
    <property type="entry name" value="Lipoprotein_lipase_LIPH"/>
    <property type="match status" value="1"/>
</dbReference>
<dbReference type="GO" id="GO:0005615">
    <property type="term" value="C:extracellular space"/>
    <property type="evidence" value="ECO:0007669"/>
    <property type="project" value="TreeGrafter"/>
</dbReference>
<feature type="binding site" evidence="6">
    <location>
        <position position="229"/>
    </location>
    <ligand>
        <name>Ca(2+)</name>
        <dbReference type="ChEBI" id="CHEBI:29108"/>
    </ligand>
</feature>
<keyword evidence="3" id="KW-0964">Secreted</keyword>
<dbReference type="PANTHER" id="PTHR11610">
    <property type="entry name" value="LIPASE"/>
    <property type="match status" value="1"/>
</dbReference>
<comment type="subcellular location">
    <subcellularLocation>
        <location evidence="1">Secreted</location>
    </subcellularLocation>
</comment>
<reference evidence="9" key="1">
    <citation type="submission" date="2021-02" db="EMBL/GenBank/DDBJ databases">
        <authorList>
            <person name="Nowell W R."/>
        </authorList>
    </citation>
    <scope>NUCLEOTIDE SEQUENCE</scope>
    <source>
        <strain evidence="9">Ploen Becks lab</strain>
    </source>
</reference>
<dbReference type="AlphaFoldDB" id="A0A813NFC4"/>
<evidence type="ECO:0000256" key="2">
    <source>
        <dbReference type="ARBA" id="ARBA00010701"/>
    </source>
</evidence>
<evidence type="ECO:0000313" key="10">
    <source>
        <dbReference type="Proteomes" id="UP000663879"/>
    </source>
</evidence>
<protein>
    <recommendedName>
        <fullName evidence="8">Lipase domain-containing protein</fullName>
    </recommendedName>
</protein>
<dbReference type="InterPro" id="IPR013818">
    <property type="entry name" value="Lipase"/>
</dbReference>
<feature type="active site" description="Charge relay system" evidence="5">
    <location>
        <position position="300"/>
    </location>
</feature>
<dbReference type="GO" id="GO:0046872">
    <property type="term" value="F:metal ion binding"/>
    <property type="evidence" value="ECO:0007669"/>
    <property type="project" value="UniProtKB-KW"/>
</dbReference>
<evidence type="ECO:0000256" key="5">
    <source>
        <dbReference type="PIRSR" id="PIRSR000865-1"/>
    </source>
</evidence>
<feature type="binding site" evidence="6">
    <location>
        <position position="224"/>
    </location>
    <ligand>
        <name>Ca(2+)</name>
        <dbReference type="ChEBI" id="CHEBI:29108"/>
    </ligand>
</feature>
<evidence type="ECO:0000259" key="8">
    <source>
        <dbReference type="Pfam" id="PF00151"/>
    </source>
</evidence>
<dbReference type="InterPro" id="IPR033906">
    <property type="entry name" value="Lipase_N"/>
</dbReference>
<dbReference type="PRINTS" id="PR00823">
    <property type="entry name" value="PANCLIPASE"/>
</dbReference>
<keyword evidence="10" id="KW-1185">Reference proteome</keyword>
<feature type="active site" description="Charge relay system" evidence="5">
    <location>
        <position position="210"/>
    </location>
</feature>
<comment type="similarity">
    <text evidence="2 7">Belongs to the AB hydrolase superfamily. Lipase family.</text>
</comment>
<keyword evidence="6" id="KW-0479">Metal-binding</keyword>
<dbReference type="InterPro" id="IPR000734">
    <property type="entry name" value="TAG_lipase"/>
</dbReference>
<keyword evidence="6" id="KW-0106">Calcium</keyword>
<dbReference type="CDD" id="cd00707">
    <property type="entry name" value="Pancreat_lipase_like"/>
    <property type="match status" value="1"/>
</dbReference>
<dbReference type="OrthoDB" id="199913at2759"/>
<dbReference type="GO" id="GO:0016042">
    <property type="term" value="P:lipid catabolic process"/>
    <property type="evidence" value="ECO:0007669"/>
    <property type="project" value="TreeGrafter"/>
</dbReference>
<evidence type="ECO:0000256" key="3">
    <source>
        <dbReference type="ARBA" id="ARBA00022525"/>
    </source>
</evidence>
<dbReference type="EMBL" id="CAJNOC010000279">
    <property type="protein sequence ID" value="CAF0737891.1"/>
    <property type="molecule type" value="Genomic_DNA"/>
</dbReference>
<dbReference type="InterPro" id="IPR016272">
    <property type="entry name" value="Lipase_LIPH"/>
</dbReference>
<dbReference type="Pfam" id="PF00151">
    <property type="entry name" value="Lipase"/>
    <property type="match status" value="1"/>
</dbReference>
<dbReference type="GO" id="GO:0004806">
    <property type="term" value="F:triacylglycerol lipase activity"/>
    <property type="evidence" value="ECO:0007669"/>
    <property type="project" value="InterPro"/>
</dbReference>
<evidence type="ECO:0000313" key="9">
    <source>
        <dbReference type="EMBL" id="CAF0737891.1"/>
    </source>
</evidence>
<evidence type="ECO:0000256" key="7">
    <source>
        <dbReference type="RuleBase" id="RU004262"/>
    </source>
</evidence>
<dbReference type="InterPro" id="IPR002331">
    <property type="entry name" value="Lipase_panc"/>
</dbReference>
<feature type="active site" description="Nucleophile" evidence="5">
    <location>
        <position position="187"/>
    </location>
</feature>
<evidence type="ECO:0000256" key="1">
    <source>
        <dbReference type="ARBA" id="ARBA00004613"/>
    </source>
</evidence>